<dbReference type="Gene3D" id="3.40.50.620">
    <property type="entry name" value="HUPs"/>
    <property type="match status" value="2"/>
</dbReference>
<dbReference type="STRING" id="446470.Snas_3451"/>
<dbReference type="Pfam" id="PF00582">
    <property type="entry name" value="Usp"/>
    <property type="match status" value="2"/>
</dbReference>
<dbReference type="InterPro" id="IPR014729">
    <property type="entry name" value="Rossmann-like_a/b/a_fold"/>
</dbReference>
<evidence type="ECO:0000313" key="6">
    <source>
        <dbReference type="Proteomes" id="UP000000844"/>
    </source>
</evidence>
<dbReference type="HOGENOM" id="CLU_049301_2_3_11"/>
<sequence>MAAPIIVGFDGSPHSQVAVDWAAEEARLRQRRLLIIHSFLVLSPLATDLDSSRHEASRASVGDLVDKEVARIRDLNPDLEVSGKVVGGMSASIDLVEASEDGELLVVGSRGRGRFTSLLLGSTSTQVTAYSRCPVVVVRGPAPVRSQEPDRIVVGVDASPLSQAALRFAFEEASLREARLIAVHAWTHPVATESGDVLPQVYSIEERADSEKRVLAEALAGWPQKYPDVPVERVCERVDARQLLQEKSAGACLVVLGSRGHGGFTGLLLGSTTQAMVHHADAPVAVVHSSGAS</sequence>
<evidence type="ECO:0000256" key="1">
    <source>
        <dbReference type="ARBA" id="ARBA00008791"/>
    </source>
</evidence>
<evidence type="ECO:0000256" key="3">
    <source>
        <dbReference type="ARBA" id="ARBA00022840"/>
    </source>
</evidence>
<dbReference type="AlphaFoldDB" id="D3PVK1"/>
<keyword evidence="3" id="KW-0067">ATP-binding</keyword>
<dbReference type="PANTHER" id="PTHR46268:SF27">
    <property type="entry name" value="UNIVERSAL STRESS PROTEIN RV2623"/>
    <property type="match status" value="1"/>
</dbReference>
<dbReference type="PRINTS" id="PR01438">
    <property type="entry name" value="UNVRSLSTRESS"/>
</dbReference>
<dbReference type="RefSeq" id="WP_013018686.1">
    <property type="nucleotide sequence ID" value="NC_013947.1"/>
</dbReference>
<name>D3PVK1_STANL</name>
<evidence type="ECO:0000256" key="2">
    <source>
        <dbReference type="ARBA" id="ARBA00022741"/>
    </source>
</evidence>
<gene>
    <name evidence="5" type="ordered locus">Snas_3451</name>
</gene>
<organism evidence="5 6">
    <name type="scientific">Stackebrandtia nassauensis (strain DSM 44728 / CIP 108903 / NRRL B-16338 / NBRC 102104 / LLR-40K-21)</name>
    <dbReference type="NCBI Taxonomy" id="446470"/>
    <lineage>
        <taxon>Bacteria</taxon>
        <taxon>Bacillati</taxon>
        <taxon>Actinomycetota</taxon>
        <taxon>Actinomycetes</taxon>
        <taxon>Glycomycetales</taxon>
        <taxon>Glycomycetaceae</taxon>
        <taxon>Stackebrandtia</taxon>
    </lineage>
</organism>
<evidence type="ECO:0000313" key="5">
    <source>
        <dbReference type="EMBL" id="ADD43115.1"/>
    </source>
</evidence>
<dbReference type="EMBL" id="CP001778">
    <property type="protein sequence ID" value="ADD43115.1"/>
    <property type="molecule type" value="Genomic_DNA"/>
</dbReference>
<dbReference type="eggNOG" id="COG0589">
    <property type="taxonomic scope" value="Bacteria"/>
</dbReference>
<keyword evidence="6" id="KW-1185">Reference proteome</keyword>
<dbReference type="Proteomes" id="UP000000844">
    <property type="component" value="Chromosome"/>
</dbReference>
<feature type="domain" description="UspA" evidence="4">
    <location>
        <begin position="3"/>
        <end position="139"/>
    </location>
</feature>
<dbReference type="SUPFAM" id="SSF52402">
    <property type="entry name" value="Adenine nucleotide alpha hydrolases-like"/>
    <property type="match status" value="2"/>
</dbReference>
<comment type="similarity">
    <text evidence="1">Belongs to the universal stress protein A family.</text>
</comment>
<keyword evidence="2" id="KW-0547">Nucleotide-binding</keyword>
<dbReference type="OrthoDB" id="3404132at2"/>
<proteinExistence type="inferred from homology"/>
<dbReference type="GO" id="GO:0005524">
    <property type="term" value="F:ATP binding"/>
    <property type="evidence" value="ECO:0007669"/>
    <property type="project" value="UniProtKB-KW"/>
</dbReference>
<dbReference type="InterPro" id="IPR006015">
    <property type="entry name" value="Universal_stress_UspA"/>
</dbReference>
<dbReference type="PANTHER" id="PTHR46268">
    <property type="entry name" value="STRESS RESPONSE PROTEIN NHAX"/>
    <property type="match status" value="1"/>
</dbReference>
<evidence type="ECO:0000259" key="4">
    <source>
        <dbReference type="Pfam" id="PF00582"/>
    </source>
</evidence>
<feature type="domain" description="UspA" evidence="4">
    <location>
        <begin position="150"/>
        <end position="288"/>
    </location>
</feature>
<reference evidence="5 6" key="1">
    <citation type="journal article" date="2009" name="Stand. Genomic Sci.">
        <title>Complete genome sequence of Stackebrandtia nassauensis type strain (LLR-40K-21).</title>
        <authorList>
            <person name="Munk C."/>
            <person name="Lapidus A."/>
            <person name="Copeland A."/>
            <person name="Jando M."/>
            <person name="Mayilraj S."/>
            <person name="Glavina Del Rio T."/>
            <person name="Nolan M."/>
            <person name="Chen F."/>
            <person name="Lucas S."/>
            <person name="Tice H."/>
            <person name="Cheng J.F."/>
            <person name="Han C."/>
            <person name="Detter J.C."/>
            <person name="Bruce D."/>
            <person name="Goodwin L."/>
            <person name="Chain P."/>
            <person name="Pitluck S."/>
            <person name="Goker M."/>
            <person name="Ovchinikova G."/>
            <person name="Pati A."/>
            <person name="Ivanova N."/>
            <person name="Mavromatis K."/>
            <person name="Chen A."/>
            <person name="Palaniappan K."/>
            <person name="Land M."/>
            <person name="Hauser L."/>
            <person name="Chang Y.J."/>
            <person name="Jeffries C.D."/>
            <person name="Bristow J."/>
            <person name="Eisen J.A."/>
            <person name="Markowitz V."/>
            <person name="Hugenholtz P."/>
            <person name="Kyrpides N.C."/>
            <person name="Klenk H.P."/>
        </authorList>
    </citation>
    <scope>NUCLEOTIDE SEQUENCE [LARGE SCALE GENOMIC DNA]</scope>
    <source>
        <strain evidence="6">DSM 44728 / CIP 108903 / NRRL B-16338 / NBRC 102104 / LLR-40K-21</strain>
    </source>
</reference>
<accession>D3PVK1</accession>
<dbReference type="InterPro" id="IPR006016">
    <property type="entry name" value="UspA"/>
</dbReference>
<protein>
    <submittedName>
        <fullName evidence="5">UspA domain protein</fullName>
    </submittedName>
</protein>
<dbReference type="KEGG" id="sna:Snas_3451"/>